<evidence type="ECO:0000259" key="7">
    <source>
        <dbReference type="Pfam" id="PF10683"/>
    </source>
</evidence>
<protein>
    <recommendedName>
        <fullName evidence="10">HAT C-terminal dimerisation domain-containing protein</fullName>
    </recommendedName>
</protein>
<evidence type="ECO:0000256" key="2">
    <source>
        <dbReference type="ARBA" id="ARBA00022723"/>
    </source>
</evidence>
<evidence type="ECO:0000256" key="3">
    <source>
        <dbReference type="ARBA" id="ARBA00022771"/>
    </source>
</evidence>
<sequence length="476" mass="52998">MQISLERVVKCTDKCAKVFVYNGHKSGTSALRRHSCTVLCGQSKLLFPHKALPAHVKQETTEKCVALCCKDIRPYDFVAGKGFVDIVPHFVNVADKYGTFDVRDALPHPTTVSRHIEGKAQALQSTIHYTNNDFVLVSRVLFAAPFENDTSLLVGRVVFVTDRGANIVAALRGYTRLNCNAHILNVILSSTFAPDVLAKTPELSELLTSAKKLVKYFKHPGLQNSLKTSLKQSIETRWNSNHDMLDSIMQQHGEISTLLMANNQYDKIAQINENSLKTVVAFLKLFKEATNDLKSENSSPSASLALPWSVRLLEHCQAASLEPVLSEVASVCASRLEELMGAKEIIQKMKFDQVPLATAQDEPPPAKKQSYADRFTDWEDVSCISAPKPIDAEIAEYLGSRLADKPDPDNVLQWWKFNKERFPVLSKFARFFLSIPASSAPSERAFSVCGRILEERCTNLGPQSVSNILFLHSNME</sequence>
<dbReference type="Ensembl" id="ENSSANT00000054659.1">
    <property type="protein sequence ID" value="ENSSANP00000051430.1"/>
    <property type="gene ID" value="ENSSANG00000025772.1"/>
</dbReference>
<evidence type="ECO:0008006" key="10">
    <source>
        <dbReference type="Google" id="ProtNLM"/>
    </source>
</evidence>
<reference evidence="8" key="2">
    <citation type="submission" date="2025-09" db="UniProtKB">
        <authorList>
            <consortium name="Ensembl"/>
        </authorList>
    </citation>
    <scope>IDENTIFICATION</scope>
</reference>
<dbReference type="Pfam" id="PF10683">
    <property type="entry name" value="DBD_Tnp_Hermes"/>
    <property type="match status" value="1"/>
</dbReference>
<evidence type="ECO:0000313" key="9">
    <source>
        <dbReference type="Proteomes" id="UP000472260"/>
    </source>
</evidence>
<name>A0A671NZ30_9TELE</name>
<reference evidence="8" key="1">
    <citation type="submission" date="2025-08" db="UniProtKB">
        <authorList>
            <consortium name="Ensembl"/>
        </authorList>
    </citation>
    <scope>IDENTIFICATION</scope>
</reference>
<feature type="domain" description="HAT C-terminal dimerisation" evidence="6">
    <location>
        <begin position="407"/>
        <end position="475"/>
    </location>
</feature>
<dbReference type="GO" id="GO:0046983">
    <property type="term" value="F:protein dimerization activity"/>
    <property type="evidence" value="ECO:0007669"/>
    <property type="project" value="InterPro"/>
</dbReference>
<feature type="domain" description="Hermes trasposase DNA-binding" evidence="7">
    <location>
        <begin position="54"/>
        <end position="111"/>
    </location>
</feature>
<dbReference type="GO" id="GO:0008270">
    <property type="term" value="F:zinc ion binding"/>
    <property type="evidence" value="ECO:0007669"/>
    <property type="project" value="UniProtKB-KW"/>
</dbReference>
<dbReference type="InterPro" id="IPR012337">
    <property type="entry name" value="RNaseH-like_sf"/>
</dbReference>
<keyword evidence="5" id="KW-0539">Nucleus</keyword>
<dbReference type="AlphaFoldDB" id="A0A671NZ30"/>
<organism evidence="8 9">
    <name type="scientific">Sinocyclocheilus anshuiensis</name>
    <dbReference type="NCBI Taxonomy" id="1608454"/>
    <lineage>
        <taxon>Eukaryota</taxon>
        <taxon>Metazoa</taxon>
        <taxon>Chordata</taxon>
        <taxon>Craniata</taxon>
        <taxon>Vertebrata</taxon>
        <taxon>Euteleostomi</taxon>
        <taxon>Actinopterygii</taxon>
        <taxon>Neopterygii</taxon>
        <taxon>Teleostei</taxon>
        <taxon>Ostariophysi</taxon>
        <taxon>Cypriniformes</taxon>
        <taxon>Cyprinidae</taxon>
        <taxon>Cyprininae</taxon>
        <taxon>Sinocyclocheilus</taxon>
    </lineage>
</organism>
<keyword evidence="2" id="KW-0479">Metal-binding</keyword>
<evidence type="ECO:0000259" key="6">
    <source>
        <dbReference type="Pfam" id="PF05699"/>
    </source>
</evidence>
<evidence type="ECO:0000256" key="5">
    <source>
        <dbReference type="ARBA" id="ARBA00023242"/>
    </source>
</evidence>
<dbReference type="Pfam" id="PF05699">
    <property type="entry name" value="Dimer_Tnp_hAT"/>
    <property type="match status" value="1"/>
</dbReference>
<evidence type="ECO:0000256" key="4">
    <source>
        <dbReference type="ARBA" id="ARBA00022833"/>
    </source>
</evidence>
<dbReference type="Proteomes" id="UP000472260">
    <property type="component" value="Unassembled WGS sequence"/>
</dbReference>
<dbReference type="InterPro" id="IPR052035">
    <property type="entry name" value="ZnF_BED_domain_contain"/>
</dbReference>
<keyword evidence="9" id="KW-1185">Reference proteome</keyword>
<dbReference type="SUPFAM" id="SSF53098">
    <property type="entry name" value="Ribonuclease H-like"/>
    <property type="match status" value="1"/>
</dbReference>
<comment type="subcellular location">
    <subcellularLocation>
        <location evidence="1">Nucleus</location>
    </subcellularLocation>
</comment>
<accession>A0A671NZ30</accession>
<dbReference type="InterPro" id="IPR018473">
    <property type="entry name" value="Hermes_transposase_DNA-db"/>
</dbReference>
<dbReference type="SUPFAM" id="SSF140996">
    <property type="entry name" value="Hermes dimerisation domain"/>
    <property type="match status" value="1"/>
</dbReference>
<evidence type="ECO:0000313" key="8">
    <source>
        <dbReference type="Ensembl" id="ENSSANP00000051430.1"/>
    </source>
</evidence>
<evidence type="ECO:0000256" key="1">
    <source>
        <dbReference type="ARBA" id="ARBA00004123"/>
    </source>
</evidence>
<dbReference type="GO" id="GO:0005634">
    <property type="term" value="C:nucleus"/>
    <property type="evidence" value="ECO:0007669"/>
    <property type="project" value="UniProtKB-SubCell"/>
</dbReference>
<dbReference type="PANTHER" id="PTHR46481:SF10">
    <property type="entry name" value="ZINC FINGER BED DOMAIN-CONTAINING PROTEIN 39"/>
    <property type="match status" value="1"/>
</dbReference>
<dbReference type="InterPro" id="IPR008906">
    <property type="entry name" value="HATC_C_dom"/>
</dbReference>
<keyword evidence="4" id="KW-0862">Zinc</keyword>
<dbReference type="Gene3D" id="1.10.10.1070">
    <property type="entry name" value="Zinc finger, BED domain-containing"/>
    <property type="match status" value="1"/>
</dbReference>
<proteinExistence type="predicted"/>
<dbReference type="PANTHER" id="PTHR46481">
    <property type="entry name" value="ZINC FINGER BED DOMAIN-CONTAINING PROTEIN 4"/>
    <property type="match status" value="1"/>
</dbReference>
<keyword evidence="3" id="KW-0863">Zinc-finger</keyword>